<evidence type="ECO:0000313" key="1">
    <source>
        <dbReference type="EMBL" id="CAK5090768.1"/>
    </source>
</evidence>
<protein>
    <submittedName>
        <fullName evidence="1">Uncharacterized protein</fullName>
    </submittedName>
</protein>
<reference evidence="1" key="1">
    <citation type="submission" date="2023-11" db="EMBL/GenBank/DDBJ databases">
        <authorList>
            <person name="Poullet M."/>
        </authorList>
    </citation>
    <scope>NUCLEOTIDE SEQUENCE</scope>
    <source>
        <strain evidence="1">E1834</strain>
    </source>
</reference>
<name>A0ACB1AHQ6_MELEN</name>
<gene>
    <name evidence="1" type="ORF">MENTE1834_LOCUS38572</name>
</gene>
<sequence>MFAPTINCKEFIPVPSAPMICQTHLQPMIWSLPKFSGCPKIDLDTSKAPTKQKRIIYVSNPLEYSTKAWACRKVNKIVQKYTSLTGVPVTQNLNSEIIAIRPEECRQMAYNKRCDLGNLQNETGLWHTNRKIDLTPRPWLLGSFSWKKEQIENCYAYETEVYSHFGAKTIITPAGATHDCHYSKGFCTLNDNTVVVWEPELNKMCRYKMIGAMLGHNLGNIWVSNLGEIGLSSHLERKVYDCGKNLTVSDQGPAYVITFEKRNKRDLFNVIYEGAVSSSQLAAQLTYLQANLTNSVNTAFAQAFHTFCDFLKDTQRWIEASYLSNPTNLARFIHQNNFIIAKKAGVSLLKTWPCVPLSHSEYQFHPTRINNTCFEFLPVILNTDNKEQLAFLDPSTLTISLHSKLAPCEEYQKILIQTSENIFEVDQLKGGIQSVHINKLNEAELDLGMKSFIPKLAPHAFHHLVLLNLTDLATHTFATNLVQISQLTYKIDKNEASETKTTLSDEWSAIENAIIEKAVGNYSTLWRNAVTICLIICLGDLVARLIFAYMGVRLQGPIMAIGRPLINGITKRFGSKRTRSPMKTGSTTELQDLTKTESSSPEQSTSCGIRERLIDELTQSFSNQESEINSEESTKIQIIKGNEFLDWLNEFLSNPISKKPSYKLPQNSGDLTHFLDKATHFGKEIPNFNTIIDPINKTSGDETIKWNKEQISIYKAILTQMNVLARGNANSPTHRQLRKTISSTVLTIAVILILVPNAAAAPIRTEPIQTSQDSLLLSVFVVSIIIALVIHFTTLFYTQSQPTTPITAIIKIEINDISVKALADTGATISIAPISLSHKLNTNPRTSNIEALSVSAHVMKILATATVYFKIGKITLRGPLHFVSDDQAKALNGRK</sequence>
<proteinExistence type="predicted"/>
<organism evidence="1 2">
    <name type="scientific">Meloidogyne enterolobii</name>
    <name type="common">Root-knot nematode worm</name>
    <name type="synonym">Meloidogyne mayaguensis</name>
    <dbReference type="NCBI Taxonomy" id="390850"/>
    <lineage>
        <taxon>Eukaryota</taxon>
        <taxon>Metazoa</taxon>
        <taxon>Ecdysozoa</taxon>
        <taxon>Nematoda</taxon>
        <taxon>Chromadorea</taxon>
        <taxon>Rhabditida</taxon>
        <taxon>Tylenchina</taxon>
        <taxon>Tylenchomorpha</taxon>
        <taxon>Tylenchoidea</taxon>
        <taxon>Meloidogynidae</taxon>
        <taxon>Meloidogyninae</taxon>
        <taxon>Meloidogyne</taxon>
    </lineage>
</organism>
<comment type="caution">
    <text evidence="1">The sequence shown here is derived from an EMBL/GenBank/DDBJ whole genome shotgun (WGS) entry which is preliminary data.</text>
</comment>
<dbReference type="EMBL" id="CAVMJV010000084">
    <property type="protein sequence ID" value="CAK5090768.1"/>
    <property type="molecule type" value="Genomic_DNA"/>
</dbReference>
<keyword evidence="2" id="KW-1185">Reference proteome</keyword>
<dbReference type="Proteomes" id="UP001497535">
    <property type="component" value="Unassembled WGS sequence"/>
</dbReference>
<accession>A0ACB1AHQ6</accession>
<evidence type="ECO:0000313" key="2">
    <source>
        <dbReference type="Proteomes" id="UP001497535"/>
    </source>
</evidence>